<feature type="region of interest" description="Disordered" evidence="1">
    <location>
        <begin position="64"/>
        <end position="120"/>
    </location>
</feature>
<evidence type="ECO:0000256" key="1">
    <source>
        <dbReference type="SAM" id="MobiDB-lite"/>
    </source>
</evidence>
<dbReference type="Proteomes" id="UP000663877">
    <property type="component" value="Unassembled WGS sequence"/>
</dbReference>
<sequence>RCWEDQLRLKQDDFISECDLYIACLILQKQNEYIDGKKENIVIPSIKMKQIREQNEMRTQEQTAIANQSMKDSTDANMTTLSTNESISSQSAVDSTTKSAKSADQNHIKPNKSIPSTSTEQDQLVNSTSLNPCVLCLTEEIRLACIPCDHLATF</sequence>
<keyword evidence="4" id="KW-1185">Reference proteome</keyword>
<organism evidence="2 5">
    <name type="scientific">Adineta steineri</name>
    <dbReference type="NCBI Taxonomy" id="433720"/>
    <lineage>
        <taxon>Eukaryota</taxon>
        <taxon>Metazoa</taxon>
        <taxon>Spiralia</taxon>
        <taxon>Gnathifera</taxon>
        <taxon>Rotifera</taxon>
        <taxon>Eurotatoria</taxon>
        <taxon>Bdelloidea</taxon>
        <taxon>Adinetida</taxon>
        <taxon>Adinetidae</taxon>
        <taxon>Adineta</taxon>
    </lineage>
</organism>
<evidence type="ECO:0000313" key="3">
    <source>
        <dbReference type="EMBL" id="CAF1653330.1"/>
    </source>
</evidence>
<dbReference type="EMBL" id="CAJNOI010003815">
    <property type="protein sequence ID" value="CAF1530103.1"/>
    <property type="molecule type" value="Genomic_DNA"/>
</dbReference>
<evidence type="ECO:0000313" key="2">
    <source>
        <dbReference type="EMBL" id="CAF1530103.1"/>
    </source>
</evidence>
<evidence type="ECO:0000313" key="4">
    <source>
        <dbReference type="Proteomes" id="UP000663832"/>
    </source>
</evidence>
<dbReference type="EMBL" id="CAJNOM010004181">
    <property type="protein sequence ID" value="CAF1653330.1"/>
    <property type="molecule type" value="Genomic_DNA"/>
</dbReference>
<accession>A0A815V9F7</accession>
<proteinExistence type="predicted"/>
<feature type="compositionally biased region" description="Polar residues" evidence="1">
    <location>
        <begin position="64"/>
        <end position="105"/>
    </location>
</feature>
<protein>
    <submittedName>
        <fullName evidence="2">Uncharacterized protein</fullName>
    </submittedName>
</protein>
<dbReference type="AlphaFoldDB" id="A0A815V9F7"/>
<comment type="caution">
    <text evidence="2">The sequence shown here is derived from an EMBL/GenBank/DDBJ whole genome shotgun (WGS) entry which is preliminary data.</text>
</comment>
<dbReference type="Proteomes" id="UP000663832">
    <property type="component" value="Unassembled WGS sequence"/>
</dbReference>
<evidence type="ECO:0000313" key="5">
    <source>
        <dbReference type="Proteomes" id="UP000663877"/>
    </source>
</evidence>
<name>A0A815V9F7_9BILA</name>
<dbReference type="OrthoDB" id="1711136at2759"/>
<feature type="non-terminal residue" evidence="2">
    <location>
        <position position="1"/>
    </location>
</feature>
<gene>
    <name evidence="2" type="ORF">BJG266_LOCUS44847</name>
    <name evidence="3" type="ORF">QVE165_LOCUS61821</name>
</gene>
<reference evidence="2" key="1">
    <citation type="submission" date="2021-02" db="EMBL/GenBank/DDBJ databases">
        <authorList>
            <person name="Nowell W R."/>
        </authorList>
    </citation>
    <scope>NUCLEOTIDE SEQUENCE</scope>
</reference>